<gene>
    <name evidence="1" type="ORF">CU102_22330</name>
</gene>
<keyword evidence="2" id="KW-1185">Reference proteome</keyword>
<proteinExistence type="predicted"/>
<dbReference type="EMBL" id="PGGO01000021">
    <property type="protein sequence ID" value="PSH64263.1"/>
    <property type="molecule type" value="Genomic_DNA"/>
</dbReference>
<reference evidence="2" key="1">
    <citation type="submission" date="2017-11" db="EMBL/GenBank/DDBJ databases">
        <authorList>
            <person name="Kuznetsova I."/>
            <person name="Sazanova A."/>
            <person name="Chirak E."/>
            <person name="Safronova V."/>
            <person name="Willems A."/>
        </authorList>
    </citation>
    <scope>NUCLEOTIDE SEQUENCE [LARGE SCALE GENOMIC DNA]</scope>
    <source>
        <strain evidence="2">STM 196</strain>
    </source>
</reference>
<name>A0A2P7BCS3_9HYPH</name>
<protein>
    <submittedName>
        <fullName evidence="1">Uncharacterized protein</fullName>
    </submittedName>
</protein>
<comment type="caution">
    <text evidence="1">The sequence shown here is derived from an EMBL/GenBank/DDBJ whole genome shotgun (WGS) entry which is preliminary data.</text>
</comment>
<sequence length="153" mass="17341">MDGYRSSLTITIQNYASVKVTVPHRAIKMASLEHVVPPEMMESTYLQSGYKTVCDRTFRFAVEREGRMIGIVDTQIRLGTAFPMLSLPLREFSFTRANREPGRAFRKGVGGRPLAARGTELMRTDQGDRCKLYILDSWESASEQSEFDHVRGC</sequence>
<evidence type="ECO:0000313" key="2">
    <source>
        <dbReference type="Proteomes" id="UP000241444"/>
    </source>
</evidence>
<organism evidence="1 2">
    <name type="scientific">Phyllobacterium brassicacearum</name>
    <dbReference type="NCBI Taxonomy" id="314235"/>
    <lineage>
        <taxon>Bacteria</taxon>
        <taxon>Pseudomonadati</taxon>
        <taxon>Pseudomonadota</taxon>
        <taxon>Alphaproteobacteria</taxon>
        <taxon>Hyphomicrobiales</taxon>
        <taxon>Phyllobacteriaceae</taxon>
        <taxon>Phyllobacterium</taxon>
    </lineage>
</organism>
<evidence type="ECO:0000313" key="1">
    <source>
        <dbReference type="EMBL" id="PSH64263.1"/>
    </source>
</evidence>
<dbReference type="AlphaFoldDB" id="A0A2P7BCS3"/>
<dbReference type="Proteomes" id="UP000241444">
    <property type="component" value="Unassembled WGS sequence"/>
</dbReference>
<accession>A0A2P7BCS3</accession>